<keyword evidence="3" id="KW-1185">Reference proteome</keyword>
<keyword evidence="1" id="KW-0812">Transmembrane</keyword>
<evidence type="ECO:0000313" key="3">
    <source>
        <dbReference type="Proteomes" id="UP001642360"/>
    </source>
</evidence>
<gene>
    <name evidence="2" type="ORF">ILEXP_LOCUS40764</name>
</gene>
<organism evidence="2 3">
    <name type="scientific">Ilex paraguariensis</name>
    <name type="common">yerba mate</name>
    <dbReference type="NCBI Taxonomy" id="185542"/>
    <lineage>
        <taxon>Eukaryota</taxon>
        <taxon>Viridiplantae</taxon>
        <taxon>Streptophyta</taxon>
        <taxon>Embryophyta</taxon>
        <taxon>Tracheophyta</taxon>
        <taxon>Spermatophyta</taxon>
        <taxon>Magnoliopsida</taxon>
        <taxon>eudicotyledons</taxon>
        <taxon>Gunneridae</taxon>
        <taxon>Pentapetalae</taxon>
        <taxon>asterids</taxon>
        <taxon>campanulids</taxon>
        <taxon>Aquifoliales</taxon>
        <taxon>Aquifoliaceae</taxon>
        <taxon>Ilex</taxon>
    </lineage>
</organism>
<proteinExistence type="predicted"/>
<feature type="transmembrane region" description="Helical" evidence="1">
    <location>
        <begin position="7"/>
        <end position="25"/>
    </location>
</feature>
<dbReference type="Proteomes" id="UP001642360">
    <property type="component" value="Unassembled WGS sequence"/>
</dbReference>
<dbReference type="EMBL" id="CAUOFW020005680">
    <property type="protein sequence ID" value="CAK9171220.1"/>
    <property type="molecule type" value="Genomic_DNA"/>
</dbReference>
<keyword evidence="1" id="KW-1133">Transmembrane helix</keyword>
<feature type="non-terminal residue" evidence="2">
    <location>
        <position position="54"/>
    </location>
</feature>
<accession>A0ABC8TUH3</accession>
<dbReference type="AlphaFoldDB" id="A0ABC8TUH3"/>
<keyword evidence="1" id="KW-0472">Membrane</keyword>
<sequence>MDASCSLPLNVALITLQVIALHAIMHDLGDLPLILVLQELDDGNVLLRLAHLYE</sequence>
<name>A0ABC8TUH3_9AQUA</name>
<evidence type="ECO:0000256" key="1">
    <source>
        <dbReference type="SAM" id="Phobius"/>
    </source>
</evidence>
<evidence type="ECO:0000313" key="2">
    <source>
        <dbReference type="EMBL" id="CAK9171220.1"/>
    </source>
</evidence>
<protein>
    <submittedName>
        <fullName evidence="2">Uncharacterized protein</fullName>
    </submittedName>
</protein>
<reference evidence="2 3" key="1">
    <citation type="submission" date="2024-02" db="EMBL/GenBank/DDBJ databases">
        <authorList>
            <person name="Vignale AGUSTIN F."/>
            <person name="Sosa J E."/>
            <person name="Modenutti C."/>
        </authorList>
    </citation>
    <scope>NUCLEOTIDE SEQUENCE [LARGE SCALE GENOMIC DNA]</scope>
</reference>
<comment type="caution">
    <text evidence="2">The sequence shown here is derived from an EMBL/GenBank/DDBJ whole genome shotgun (WGS) entry which is preliminary data.</text>
</comment>